<keyword evidence="2" id="KW-1185">Reference proteome</keyword>
<organism evidence="1 2">
    <name type="scientific">Pipistrellus kuhlii</name>
    <name type="common">Kuhl's pipistrelle</name>
    <dbReference type="NCBI Taxonomy" id="59472"/>
    <lineage>
        <taxon>Eukaryota</taxon>
        <taxon>Metazoa</taxon>
        <taxon>Chordata</taxon>
        <taxon>Craniata</taxon>
        <taxon>Vertebrata</taxon>
        <taxon>Euteleostomi</taxon>
        <taxon>Mammalia</taxon>
        <taxon>Eutheria</taxon>
        <taxon>Laurasiatheria</taxon>
        <taxon>Chiroptera</taxon>
        <taxon>Yangochiroptera</taxon>
        <taxon>Vespertilionidae</taxon>
        <taxon>Pipistrellus</taxon>
    </lineage>
</organism>
<accession>A0A7J7S5X7</accession>
<name>A0A7J7S5X7_PIPKU</name>
<proteinExistence type="predicted"/>
<dbReference type="Proteomes" id="UP000558488">
    <property type="component" value="Unassembled WGS sequence"/>
</dbReference>
<sequence>MCMKPHEGETCQEHTARQGALTQTQVLRPLGWARSLAVFISLRLISQIVRLSTVPRTKASISVVASEALNHVTPAYLNVHSSSGLTKLHPHRLLSFPQRARFLRALAHSPLCQNRCPKALCGTSLWFYWVSGPCHFLRGLSRPSFLKLSAPLLLTLSSPPFISFVVLTRIAFLLASSAPARYHSQNSMCTTQAVSQLPRSWLQTGHVHACKPGRVPSRNWPAP</sequence>
<dbReference type="AlphaFoldDB" id="A0A7J7S5X7"/>
<gene>
    <name evidence="1" type="ORF">mPipKuh1_010031</name>
</gene>
<protein>
    <submittedName>
        <fullName evidence="1">Uncharacterized protein</fullName>
    </submittedName>
</protein>
<evidence type="ECO:0000313" key="2">
    <source>
        <dbReference type="Proteomes" id="UP000558488"/>
    </source>
</evidence>
<comment type="caution">
    <text evidence="1">The sequence shown here is derived from an EMBL/GenBank/DDBJ whole genome shotgun (WGS) entry which is preliminary data.</text>
</comment>
<evidence type="ECO:0000313" key="1">
    <source>
        <dbReference type="EMBL" id="KAF6283739.1"/>
    </source>
</evidence>
<reference evidence="1 2" key="1">
    <citation type="journal article" date="2020" name="Nature">
        <title>Six reference-quality genomes reveal evolution of bat adaptations.</title>
        <authorList>
            <person name="Jebb D."/>
            <person name="Huang Z."/>
            <person name="Pippel M."/>
            <person name="Hughes G.M."/>
            <person name="Lavrichenko K."/>
            <person name="Devanna P."/>
            <person name="Winkler S."/>
            <person name="Jermiin L.S."/>
            <person name="Skirmuntt E.C."/>
            <person name="Katzourakis A."/>
            <person name="Burkitt-Gray L."/>
            <person name="Ray D.A."/>
            <person name="Sullivan K.A.M."/>
            <person name="Roscito J.G."/>
            <person name="Kirilenko B.M."/>
            <person name="Davalos L.M."/>
            <person name="Corthals A.P."/>
            <person name="Power M.L."/>
            <person name="Jones G."/>
            <person name="Ransome R.D."/>
            <person name="Dechmann D.K.N."/>
            <person name="Locatelli A.G."/>
            <person name="Puechmaille S.J."/>
            <person name="Fedrigo O."/>
            <person name="Jarvis E.D."/>
            <person name="Hiller M."/>
            <person name="Vernes S.C."/>
            <person name="Myers E.W."/>
            <person name="Teeling E.C."/>
        </authorList>
    </citation>
    <scope>NUCLEOTIDE SEQUENCE [LARGE SCALE GENOMIC DNA]</scope>
    <source>
        <strain evidence="1">MPipKuh1</strain>
        <tissue evidence="1">Flight muscle</tissue>
    </source>
</reference>
<dbReference type="EMBL" id="JACAGB010000048">
    <property type="protein sequence ID" value="KAF6283739.1"/>
    <property type="molecule type" value="Genomic_DNA"/>
</dbReference>